<accession>A0A514CNE3</accession>
<keyword evidence="3" id="KW-1185">Reference proteome</keyword>
<organism evidence="2 3">
    <name type="scientific">Echinicola soli</name>
    <dbReference type="NCBI Taxonomy" id="2591634"/>
    <lineage>
        <taxon>Bacteria</taxon>
        <taxon>Pseudomonadati</taxon>
        <taxon>Bacteroidota</taxon>
        <taxon>Cytophagia</taxon>
        <taxon>Cytophagales</taxon>
        <taxon>Cyclobacteriaceae</taxon>
        <taxon>Echinicola</taxon>
    </lineage>
</organism>
<gene>
    <name evidence="2" type="ORF">FKX85_20250</name>
</gene>
<protein>
    <recommendedName>
        <fullName evidence="1">MobA/VirD2-like nuclease domain-containing protein</fullName>
    </recommendedName>
</protein>
<feature type="domain" description="MobA/VirD2-like nuclease" evidence="1">
    <location>
        <begin position="45"/>
        <end position="151"/>
    </location>
</feature>
<dbReference type="Pfam" id="PF03432">
    <property type="entry name" value="Relaxase"/>
    <property type="match status" value="1"/>
</dbReference>
<evidence type="ECO:0000313" key="2">
    <source>
        <dbReference type="EMBL" id="QDH81234.1"/>
    </source>
</evidence>
<dbReference type="OrthoDB" id="915634at2"/>
<sequence>MMAIINVGRNINDILYYHFKKINHGIAQLITIHGFGSIGKNMGQKKLNQHFRSFTFRNKRVKVNAIHIFLHFSQKDQLEKSQLRYIAQQYMKRIGYGKQPYLVFNHIDSYCPHLHILSTTITKEGKRLQTHHLGKTLSEKARNELIGELGLHYSPSANGQLPNSPYLEKLEYGKMETIGAIEGIIKGVLRQYTFGSIAEFSAILREFNVGLVQGKKGGVMWRYRGLAYCPLDDRGKHKGGPIKASILSPCPIYKNLLKYIKKNGPGLPGKVAKAQGRFLGIQNEIGKNELEDLDRILHKNGFAINAQMDRESERKRAIGIDHLNRTTFPFSKKLLWSLPRTVVAKLEERYSLVQRGAGERKNKNLISGMVVSTYREGELEKVPVWKLEETPMLLDIFERANRLWAIQPKGSLPLQRAKKAKLSPNRS</sequence>
<dbReference type="RefSeq" id="WP_141616449.1">
    <property type="nucleotide sequence ID" value="NZ_CP041253.1"/>
</dbReference>
<name>A0A514CNE3_9BACT</name>
<dbReference type="Proteomes" id="UP000316614">
    <property type="component" value="Chromosome"/>
</dbReference>
<dbReference type="InterPro" id="IPR005094">
    <property type="entry name" value="Endonuclease_MobA/VirD2"/>
</dbReference>
<evidence type="ECO:0000313" key="3">
    <source>
        <dbReference type="Proteomes" id="UP000316614"/>
    </source>
</evidence>
<reference evidence="2 3" key="1">
    <citation type="submission" date="2019-06" db="EMBL/GenBank/DDBJ databases">
        <title>Echinicola alkalisoli sp. nov. isolated from saline soil.</title>
        <authorList>
            <person name="Sun J.-Q."/>
            <person name="Xu L."/>
        </authorList>
    </citation>
    <scope>NUCLEOTIDE SEQUENCE [LARGE SCALE GENOMIC DNA]</scope>
    <source>
        <strain evidence="2 3">LN3S3</strain>
    </source>
</reference>
<dbReference type="KEGG" id="echi:FKX85_20250"/>
<evidence type="ECO:0000259" key="1">
    <source>
        <dbReference type="Pfam" id="PF03432"/>
    </source>
</evidence>
<proteinExistence type="predicted"/>
<dbReference type="EMBL" id="CP041253">
    <property type="protein sequence ID" value="QDH81234.1"/>
    <property type="molecule type" value="Genomic_DNA"/>
</dbReference>
<dbReference type="AlphaFoldDB" id="A0A514CNE3"/>